<protein>
    <recommendedName>
        <fullName evidence="4">HTH araC/xylS-type domain-containing protein</fullName>
    </recommendedName>
</protein>
<evidence type="ECO:0000313" key="5">
    <source>
        <dbReference type="EMBL" id="VEV98665.1"/>
    </source>
</evidence>
<accession>A0A653E7J6</accession>
<dbReference type="Pfam" id="PF12625">
    <property type="entry name" value="Arabinose_bd"/>
    <property type="match status" value="1"/>
</dbReference>
<dbReference type="InterPro" id="IPR018060">
    <property type="entry name" value="HTH_AraC"/>
</dbReference>
<dbReference type="GO" id="GO:0005829">
    <property type="term" value="C:cytosol"/>
    <property type="evidence" value="ECO:0007669"/>
    <property type="project" value="TreeGrafter"/>
</dbReference>
<keyword evidence="3" id="KW-0804">Transcription</keyword>
<feature type="domain" description="HTH araC/xylS-type" evidence="4">
    <location>
        <begin position="237"/>
        <end position="334"/>
    </location>
</feature>
<dbReference type="Pfam" id="PF12833">
    <property type="entry name" value="HTH_18"/>
    <property type="match status" value="1"/>
</dbReference>
<dbReference type="InterPro" id="IPR009057">
    <property type="entry name" value="Homeodomain-like_sf"/>
</dbReference>
<evidence type="ECO:0000256" key="2">
    <source>
        <dbReference type="ARBA" id="ARBA00023125"/>
    </source>
</evidence>
<dbReference type="PANTHER" id="PTHR47894">
    <property type="entry name" value="HTH-TYPE TRANSCRIPTIONAL REGULATOR GADX"/>
    <property type="match status" value="1"/>
</dbReference>
<keyword evidence="1" id="KW-0805">Transcription regulation</keyword>
<dbReference type="Gene3D" id="1.10.10.60">
    <property type="entry name" value="Homeodomain-like"/>
    <property type="match status" value="1"/>
</dbReference>
<dbReference type="GO" id="GO:0003700">
    <property type="term" value="F:DNA-binding transcription factor activity"/>
    <property type="evidence" value="ECO:0007669"/>
    <property type="project" value="InterPro"/>
</dbReference>
<dbReference type="SMART" id="SM00342">
    <property type="entry name" value="HTH_ARAC"/>
    <property type="match status" value="1"/>
</dbReference>
<dbReference type="EMBL" id="LR215729">
    <property type="protein sequence ID" value="VEV98665.1"/>
    <property type="molecule type" value="Genomic_DNA"/>
</dbReference>
<reference evidence="5" key="1">
    <citation type="submission" date="2019-02" db="EMBL/GenBank/DDBJ databases">
        <authorList>
            <consortium name="Genoscope - CEA"/>
            <person name="William W."/>
        </authorList>
    </citation>
    <scope>NUCLEOTIDE SEQUENCE [LARGE SCALE GENOMIC DNA]</scope>
    <source>
        <strain evidence="5">YSy11</strain>
    </source>
</reference>
<dbReference type="PANTHER" id="PTHR47894:SF1">
    <property type="entry name" value="HTH-TYPE TRANSCRIPTIONAL REGULATOR VQSM"/>
    <property type="match status" value="1"/>
</dbReference>
<dbReference type="SUPFAM" id="SSF46689">
    <property type="entry name" value="Homeodomain-like"/>
    <property type="match status" value="1"/>
</dbReference>
<dbReference type="PROSITE" id="PS01124">
    <property type="entry name" value="HTH_ARAC_FAMILY_2"/>
    <property type="match status" value="1"/>
</dbReference>
<proteinExistence type="predicted"/>
<sequence>MSDFMLPALYLRQIGEILDAKGKSSDIWLLRCGVDAQQLDAADFHPSYELFCRLVEEALQVSAEPALGLLLGERLLVNSHGILGFAALQSATLRQAIELLERYLGLRTSLVRLEHITDVALQQEQIQLVPCYPLGSIQTSVFEAVMLSIKNVLDAATQGAVRAERVSFPCAAPRYAPLAAEIFGCPVAYAQPWAGFTFSSAQLDQPLRMADPEALKQAELICQRELSKHRETAAVSSRVRRLLLERQQNFPSLNAIARLLLLTPRTLHRHLREEGTSYKQILQEVRHTLALEQLKAGRLSVEQIAYSLGYNDVANFRRAFKRWEGVPPSCFKGDV</sequence>
<dbReference type="AlphaFoldDB" id="A0A653E7J6"/>
<evidence type="ECO:0000256" key="3">
    <source>
        <dbReference type="ARBA" id="ARBA00023163"/>
    </source>
</evidence>
<keyword evidence="2" id="KW-0238">DNA-binding</keyword>
<evidence type="ECO:0000259" key="4">
    <source>
        <dbReference type="PROSITE" id="PS01124"/>
    </source>
</evidence>
<dbReference type="InterPro" id="IPR032687">
    <property type="entry name" value="AraC-type_N"/>
</dbReference>
<dbReference type="RefSeq" id="WP_150549040.1">
    <property type="nucleotide sequence ID" value="NZ_LR215729.2"/>
</dbReference>
<gene>
    <name evidence="5" type="ORF">PMYSY11_3621</name>
</gene>
<name>A0A653E7J6_9PSED</name>
<evidence type="ECO:0000256" key="1">
    <source>
        <dbReference type="ARBA" id="ARBA00023015"/>
    </source>
</evidence>
<dbReference type="GO" id="GO:0000976">
    <property type="term" value="F:transcription cis-regulatory region binding"/>
    <property type="evidence" value="ECO:0007669"/>
    <property type="project" value="TreeGrafter"/>
</dbReference>
<organism evidence="5">
    <name type="scientific">Pseudomonas marincola</name>
    <dbReference type="NCBI Taxonomy" id="437900"/>
    <lineage>
        <taxon>Bacteria</taxon>
        <taxon>Pseudomonadati</taxon>
        <taxon>Pseudomonadota</taxon>
        <taxon>Gammaproteobacteria</taxon>
        <taxon>Pseudomonadales</taxon>
        <taxon>Pseudomonadaceae</taxon>
        <taxon>Pseudomonas</taxon>
    </lineage>
</organism>